<feature type="compositionally biased region" description="Low complexity" evidence="1">
    <location>
        <begin position="24"/>
        <end position="49"/>
    </location>
</feature>
<dbReference type="eggNOG" id="COG5342">
    <property type="taxonomic scope" value="Bacteria"/>
</dbReference>
<dbReference type="PATRIC" id="fig|1231392.3.peg.2236"/>
<reference evidence="3 4" key="1">
    <citation type="journal article" date="2012" name="J. Bacteriol.">
        <title>Draft Genome Sequence of Oceaniovalibus guishaninsula JLT2003T.</title>
        <authorList>
            <person name="Tang K."/>
            <person name="Liu K."/>
            <person name="Jiao N."/>
        </authorList>
    </citation>
    <scope>NUCLEOTIDE SEQUENCE [LARGE SCALE GENOMIC DNA]</scope>
    <source>
        <strain evidence="3 4">JLT2003</strain>
    </source>
</reference>
<dbReference type="RefSeq" id="WP_007427376.1">
    <property type="nucleotide sequence ID" value="NZ_AMGO01000052.1"/>
</dbReference>
<comment type="caution">
    <text evidence="3">The sequence shown here is derived from an EMBL/GenBank/DDBJ whole genome shotgun (WGS) entry which is preliminary data.</text>
</comment>
<dbReference type="InterPro" id="IPR010642">
    <property type="entry name" value="Invasion_prot_B"/>
</dbReference>
<dbReference type="Gene3D" id="2.60.40.1880">
    <property type="entry name" value="Invasion associated locus B (IalB) protein"/>
    <property type="match status" value="1"/>
</dbReference>
<dbReference type="InterPro" id="IPR038696">
    <property type="entry name" value="IalB_sf"/>
</dbReference>
<evidence type="ECO:0000313" key="3">
    <source>
        <dbReference type="EMBL" id="EKE43492.1"/>
    </source>
</evidence>
<evidence type="ECO:0000256" key="2">
    <source>
        <dbReference type="SAM" id="SignalP"/>
    </source>
</evidence>
<evidence type="ECO:0008006" key="5">
    <source>
        <dbReference type="Google" id="ProtNLM"/>
    </source>
</evidence>
<feature type="region of interest" description="Disordered" evidence="1">
    <location>
        <begin position="24"/>
        <end position="77"/>
    </location>
</feature>
<dbReference type="Pfam" id="PF06776">
    <property type="entry name" value="IalB"/>
    <property type="match status" value="1"/>
</dbReference>
<name>K2HA35_9RHOB</name>
<evidence type="ECO:0000256" key="1">
    <source>
        <dbReference type="SAM" id="MobiDB-lite"/>
    </source>
</evidence>
<sequence>MSDFWKTIPLLAALAAAAPLAAQTDGEAATDADATPPAQTQPAETGEAPATDDADQTAPSGLNMGQEIPTEETAQPGQSYVAESFGDWEQRCIRTEDGKDPCQLYQLLRDGNGNAVSEMSVFALPEGAQAAAGSTIITPLETYLPGALTISVDSGAAKRYPFDFCAQQGCFARVGFTEAEVLAFKRGAKAQMVIVPAAAPDQKITLPISLNGFTAGYDAVAAANAD</sequence>
<keyword evidence="4" id="KW-1185">Reference proteome</keyword>
<protein>
    <recommendedName>
        <fullName evidence="5">Invasion associated family protein</fullName>
    </recommendedName>
</protein>
<gene>
    <name evidence="3" type="ORF">OCGS_2224</name>
</gene>
<proteinExistence type="predicted"/>
<organism evidence="3 4">
    <name type="scientific">Oceaniovalibus guishaninsula JLT2003</name>
    <dbReference type="NCBI Taxonomy" id="1231392"/>
    <lineage>
        <taxon>Bacteria</taxon>
        <taxon>Pseudomonadati</taxon>
        <taxon>Pseudomonadota</taxon>
        <taxon>Alphaproteobacteria</taxon>
        <taxon>Rhodobacterales</taxon>
        <taxon>Roseobacteraceae</taxon>
        <taxon>Oceaniovalibus</taxon>
    </lineage>
</organism>
<dbReference type="EMBL" id="AMGO01000052">
    <property type="protein sequence ID" value="EKE43492.1"/>
    <property type="molecule type" value="Genomic_DNA"/>
</dbReference>
<dbReference type="OrthoDB" id="9797912at2"/>
<feature type="chain" id="PRO_5003858404" description="Invasion associated family protein" evidence="2">
    <location>
        <begin position="22"/>
        <end position="226"/>
    </location>
</feature>
<dbReference type="STRING" id="1231392.OCGS_2224"/>
<dbReference type="Proteomes" id="UP000006765">
    <property type="component" value="Unassembled WGS sequence"/>
</dbReference>
<accession>K2HA35</accession>
<feature type="signal peptide" evidence="2">
    <location>
        <begin position="1"/>
        <end position="21"/>
    </location>
</feature>
<keyword evidence="2" id="KW-0732">Signal</keyword>
<evidence type="ECO:0000313" key="4">
    <source>
        <dbReference type="Proteomes" id="UP000006765"/>
    </source>
</evidence>
<dbReference type="AlphaFoldDB" id="K2HA35"/>